<dbReference type="Pfam" id="PF00620">
    <property type="entry name" value="RhoGAP"/>
    <property type="match status" value="1"/>
</dbReference>
<dbReference type="Pfam" id="PF00063">
    <property type="entry name" value="Myosin_head"/>
    <property type="match status" value="2"/>
</dbReference>
<dbReference type="InterPro" id="IPR036023">
    <property type="entry name" value="MYSc_Myo9"/>
</dbReference>
<dbReference type="InterPro" id="IPR000159">
    <property type="entry name" value="RA_dom"/>
</dbReference>
<evidence type="ECO:0000256" key="15">
    <source>
        <dbReference type="PROSITE-ProRule" id="PRU00782"/>
    </source>
</evidence>
<evidence type="ECO:0000256" key="5">
    <source>
        <dbReference type="ARBA" id="ARBA00022723"/>
    </source>
</evidence>
<feature type="region of interest" description="Disordered" evidence="17">
    <location>
        <begin position="1375"/>
        <end position="1445"/>
    </location>
</feature>
<dbReference type="CDD" id="cd23767">
    <property type="entry name" value="IQCD"/>
    <property type="match status" value="1"/>
</dbReference>
<dbReference type="SMART" id="SM00015">
    <property type="entry name" value="IQ"/>
    <property type="match status" value="4"/>
</dbReference>
<feature type="compositionally biased region" description="Low complexity" evidence="17">
    <location>
        <begin position="1128"/>
        <end position="1139"/>
    </location>
</feature>
<dbReference type="PROSITE" id="PS50200">
    <property type="entry name" value="RA"/>
    <property type="match status" value="1"/>
</dbReference>
<dbReference type="GO" id="GO:0035556">
    <property type="term" value="P:intracellular signal transduction"/>
    <property type="evidence" value="ECO:0007669"/>
    <property type="project" value="InterPro"/>
</dbReference>
<feature type="compositionally biased region" description="Basic residues" evidence="17">
    <location>
        <begin position="779"/>
        <end position="791"/>
    </location>
</feature>
<dbReference type="EMBL" id="CAKKLH010000024">
    <property type="protein sequence ID" value="CAH0099742.1"/>
    <property type="molecule type" value="Genomic_DNA"/>
</dbReference>
<feature type="region of interest" description="Disordered" evidence="17">
    <location>
        <begin position="2054"/>
        <end position="2078"/>
    </location>
</feature>
<dbReference type="GO" id="GO:0016459">
    <property type="term" value="C:myosin complex"/>
    <property type="evidence" value="ECO:0007669"/>
    <property type="project" value="UniProtKB-KW"/>
</dbReference>
<feature type="region of interest" description="Disordered" evidence="17">
    <location>
        <begin position="1512"/>
        <end position="1551"/>
    </location>
</feature>
<feature type="domain" description="Ras-associating" evidence="19">
    <location>
        <begin position="5"/>
        <end position="149"/>
    </location>
</feature>
<evidence type="ECO:0000256" key="17">
    <source>
        <dbReference type="SAM" id="MobiDB-lite"/>
    </source>
</evidence>
<keyword evidence="13 15" id="KW-0505">Motor protein</keyword>
<dbReference type="InterPro" id="IPR027417">
    <property type="entry name" value="P-loop_NTPase"/>
</dbReference>
<comment type="similarity">
    <text evidence="2 15">Belongs to the TRAFAC class myosin-kinesin ATPase superfamily. Myosin family.</text>
</comment>
<feature type="region of interest" description="Disordered" evidence="17">
    <location>
        <begin position="807"/>
        <end position="846"/>
    </location>
</feature>
<dbReference type="SMART" id="SM00242">
    <property type="entry name" value="MYSc"/>
    <property type="match status" value="1"/>
</dbReference>
<feature type="compositionally biased region" description="Low complexity" evidence="17">
    <location>
        <begin position="2415"/>
        <end position="2426"/>
    </location>
</feature>
<reference evidence="22" key="1">
    <citation type="submission" date="2021-11" db="EMBL/GenBank/DDBJ databases">
        <authorList>
            <person name="Schell T."/>
        </authorList>
    </citation>
    <scope>NUCLEOTIDE SEQUENCE</scope>
    <source>
        <strain evidence="22">M5</strain>
    </source>
</reference>
<dbReference type="Gene3D" id="1.20.5.190">
    <property type="match status" value="2"/>
</dbReference>
<feature type="region of interest" description="Disordered" evidence="17">
    <location>
        <begin position="1680"/>
        <end position="1726"/>
    </location>
</feature>
<feature type="region of interest" description="Disordered" evidence="17">
    <location>
        <begin position="758"/>
        <end position="794"/>
    </location>
</feature>
<protein>
    <submittedName>
        <fullName evidence="22">Uncharacterized protein</fullName>
    </submittedName>
</protein>
<dbReference type="InterPro" id="IPR000048">
    <property type="entry name" value="IQ_motif_EF-hand-BS"/>
</dbReference>
<dbReference type="GO" id="GO:0000146">
    <property type="term" value="F:microfilament motor activity"/>
    <property type="evidence" value="ECO:0007669"/>
    <property type="project" value="InterPro"/>
</dbReference>
<feature type="region of interest" description="Disordered" evidence="17">
    <location>
        <begin position="2142"/>
        <end position="2187"/>
    </location>
</feature>
<feature type="coiled-coil region" evidence="16">
    <location>
        <begin position="2110"/>
        <end position="2137"/>
    </location>
</feature>
<feature type="compositionally biased region" description="Basic and acidic residues" evidence="17">
    <location>
        <begin position="1521"/>
        <end position="1537"/>
    </location>
</feature>
<feature type="domain" description="Rho-GAP" evidence="20">
    <location>
        <begin position="1820"/>
        <end position="2022"/>
    </location>
</feature>
<dbReference type="SUPFAM" id="SSF54236">
    <property type="entry name" value="Ubiquitin-like"/>
    <property type="match status" value="1"/>
</dbReference>
<dbReference type="InterPro" id="IPR046987">
    <property type="entry name" value="Myo9"/>
</dbReference>
<dbReference type="PROSITE" id="PS51456">
    <property type="entry name" value="MYOSIN_MOTOR"/>
    <property type="match status" value="1"/>
</dbReference>
<dbReference type="GO" id="GO:0048731">
    <property type="term" value="P:system development"/>
    <property type="evidence" value="ECO:0007669"/>
    <property type="project" value="UniProtKB-ARBA"/>
</dbReference>
<evidence type="ECO:0000256" key="4">
    <source>
        <dbReference type="ARBA" id="ARBA00022490"/>
    </source>
</evidence>
<dbReference type="SMART" id="SM00314">
    <property type="entry name" value="RA"/>
    <property type="match status" value="1"/>
</dbReference>
<organism evidence="22 23">
    <name type="scientific">Daphnia galeata</name>
    <dbReference type="NCBI Taxonomy" id="27404"/>
    <lineage>
        <taxon>Eukaryota</taxon>
        <taxon>Metazoa</taxon>
        <taxon>Ecdysozoa</taxon>
        <taxon>Arthropoda</taxon>
        <taxon>Crustacea</taxon>
        <taxon>Branchiopoda</taxon>
        <taxon>Diplostraca</taxon>
        <taxon>Cladocera</taxon>
        <taxon>Anomopoda</taxon>
        <taxon>Daphniidae</taxon>
        <taxon>Daphnia</taxon>
    </lineage>
</organism>
<evidence type="ECO:0000256" key="3">
    <source>
        <dbReference type="ARBA" id="ARBA00022468"/>
    </source>
</evidence>
<feature type="binding site" evidence="15">
    <location>
        <begin position="271"/>
        <end position="278"/>
    </location>
    <ligand>
        <name>ATP</name>
        <dbReference type="ChEBI" id="CHEBI:30616"/>
    </ligand>
</feature>
<sequence>MEPESRYIVQVFVGALSPEFEALSIEALKGTTADEMVCCIVDKLQLPLPVESYELAEVVGNAVGQECKERRLASHELPVALMLLWPKVTSPAQETASALAALAAHRKLLQRSISRPNETAIDGADSGTAAGLDDSQQSEYRFYLREKLNETVWSEALNADPQVIRDYFYRFLYQPRDREYPDLCQLPDLNEETLMDNLRARFQAGHIYTYVGSILIAVNPFKFYPIYNPKYVKLYQNRRLGELPPHIFAVADAAYNAMMRDRKPQCIVISGESGSGKTESTNFLLHHLTALSQKGSQGCGVEQTILSAGPVLEAFGNAKTSHNNNSSRFGKFIQVNYRENGQVHGALVQKYLLEKTRICFQAKNERNYHVFYHLLVGSSPQEKQALHLLPPEAYRYLNQSDYHNLDEGDECYELSRLKQSMEFVGFCSETQRRIFSVLSAVLHIGNLEFQPKKSTYNHDESVTVKNTAVVTTIAQLLRVKEEILHQALISKRARASGETLVINYRMPEAIAARDAMAKCLYGSLFDWIVMQLNHALLAKKDVDKMQRAYSIGVLDIFGFEDFGHMNSFEQFCINYANEHLQYYFNQHVFKYEQEEYKREGIHWVNIQFVDNTGCLQLYESKPNGLLCILDDQCKPFHFNPVSFYPFHASFPGATNETLLQKFNSVNKDNDYYEVPQKREAAFIVRHYAGKVKYQSNEFREKNLDLMKADIVAVLKSSQYAFVRELVGGDPVAVFRWAILRAFIRAYFAFIDSGKRHRDLNPSGQESLTGKGKGSDSARKNRVSKARSRPSKNWRNLETVRTLAGRLGHSSSSLNSSLAPSSNVSSSHEKLTVSSSGTTTVTISSAGSHQSIRSESILVVHKNVKKAQTVGAQFQHSLQSLMVALNTANPFFVRCIKSNRLKGPNQFDEEIVLRQLRYTGMLETVRIRQAGFNVRLTFEEFIHHYRILLPRGLLSSQSDVHDFLCRMNLNPEHYQIGHQKIFLRESEKAKLDYRLHQAILASIVTIQRWFRTCLERRNFLSLRRAVVRIQSYVRMINAQRQVMNLRVRHMAATFIQKVWRGYQVRHWYTNLRCSVVSFQCRARGNLARRRFEQMKQQGDAHSGKSTDEAFLSKGSSQEELDKETKELIEQLSSEESSGIQEDSESELMYAELASGILSCALNFPLQSMDDKRDDLKSKKSRPSIVMAAASAVGAAGSVAHSPRIGSIEELIRGTGDSSRTEKSSALHKAKKHLKTLMGGGSKRDKNDSLRQMAVQGSEDRDSDSESTLVSASRSTSTLNSASDLEYDMRYAREREARREERRRIIAERMAIRSRTNSITDESHSPTCPNPVLCRRYSRDIEAASSSIYGHGHSHGHIHHSHCWTYSHAVTGHLPIARRGSKDGGRSVSVDGSWRGSRDSLRERPLGAAAGMTASPLARRQDRDSSQASVAVSVTSSTSSSTATVRSSLSQVHKLTRMSKLAKNEACSLCSKTMSSFFTHGYKCTSCHLVFHAKCVQQGITSTQAIPPTVLECARPSASPTHPEPDPVQKIRKGSRETVDSSPGVIPMGGNENSKWNLTGTSEFTDSTQEVVNGGQQLHRLDEFIGHKIQNLVDDTRGDADRVFLSALRELRGSLISAYGVASCHGGEEENPAIRLTYRDLIANFSKIVESVSRDDTKFPKTLVVNAFRGYLNEFVVQQRADDKENRAKGGKRRKERWKKPTADKTQRGRDRETKRAKGHDDGSLRHMGHEFTTLNSVITIPTACEVCSSFTWLKEKGLVCQSCKFTCHKKCYTRITTTCTASSATPSSTAGSSGTSSTSATISIAGLPNQTSESSGNLFGVTLDKLIGVGGGVGSQQRLPPIIERLISTIELVGLYTEGLYRKSGVSSRVQQLKKLLEEESSSNKEGAVSVVDLQEQPIHVLTAVLKAFLRELPQPLLTYERYDDFLRAADIVDTKERISSLMALVQELPPHHFDLLERLVFHLTRVALNEKSNRMGPNALSIVFAPCILRTSKIQQAQDSLSNVSKQTSVVETILTEQLRRVTETLADIDSLDSVCLAYVARLGTLRSSKMFPSSTAVSTWTPSESSTPDSSGGAVAKNQHQRIFPTVSAPVSSSSSLSSLSARDQVTEERLIQEHLEELREEKAALAATLPSLARAASDDDLLSTDGDLDDQDSPIGGSVDDLPASSQSRSDSRPRDYEEEEDDDDLEFIDASYPKRASLPFVSPLPLRSKAVQRQLENRLTQPFDDPFSVCPVLPVSGCLAVSTSSTSYSSCTTTTTITTTTSTSAMPNSKTTMTAVVPKEPPPPPPPAAPTANHQDGASSSIAARRRFDANKVVITIVGERQKDLPPLAKQPLTPDWEKRLSAGRKAIEEQARLMQQQQQQQQQQNLTTTVPVSVVPGPKMMIDGRMPPPVRKTNLQRSKIVQTLSIPGVESSSIGGTSSSSAGDHHHVQPKRITALKALQRLKSTLSSPVLVVDPTTTTTTTGGVESIQRRHDLFNGGNPLLLPNGKSGAVKKNLRRRLSGADDDVDHHQTDGSVMSSYQPLEVDLDDDAIMV</sequence>
<name>A0A8J2WHJ4_9CRUS</name>
<feature type="region of interest" description="Disordered" evidence="17">
    <location>
        <begin position="2088"/>
        <end position="2107"/>
    </location>
</feature>
<evidence type="ECO:0000256" key="16">
    <source>
        <dbReference type="SAM" id="Coils"/>
    </source>
</evidence>
<dbReference type="FunFam" id="3.40.850.10:FF:000008">
    <property type="entry name" value="Putative unconventional myosin-IXa"/>
    <property type="match status" value="1"/>
</dbReference>
<dbReference type="CDD" id="cd20818">
    <property type="entry name" value="C1_Myosin-IX"/>
    <property type="match status" value="1"/>
</dbReference>
<feature type="domain" description="Phorbol-ester/DAG-type" evidence="18">
    <location>
        <begin position="1727"/>
        <end position="1778"/>
    </location>
</feature>
<feature type="region of interest" description="Disordered" evidence="17">
    <location>
        <begin position="2263"/>
        <end position="2303"/>
    </location>
</feature>
<dbReference type="GO" id="GO:0048513">
    <property type="term" value="P:animal organ development"/>
    <property type="evidence" value="ECO:0007669"/>
    <property type="project" value="UniProtKB-ARBA"/>
</dbReference>
<dbReference type="Gene3D" id="3.40.850.10">
    <property type="entry name" value="Kinesin motor domain"/>
    <property type="match status" value="2"/>
</dbReference>
<dbReference type="Proteomes" id="UP000789390">
    <property type="component" value="Unassembled WGS sequence"/>
</dbReference>
<dbReference type="SUPFAM" id="SSF52540">
    <property type="entry name" value="P-loop containing nucleoside triphosphate hydrolases"/>
    <property type="match status" value="2"/>
</dbReference>
<dbReference type="GO" id="GO:0009888">
    <property type="term" value="P:tissue development"/>
    <property type="evidence" value="ECO:0007669"/>
    <property type="project" value="UniProtKB-ARBA"/>
</dbReference>
<dbReference type="PANTHER" id="PTHR46184">
    <property type="entry name" value="UNCONVENTIONAL MYOSIN-IXB-LIKE PROTEIN"/>
    <property type="match status" value="1"/>
</dbReference>
<keyword evidence="7 15" id="KW-0547">Nucleotide-binding</keyword>
<evidence type="ECO:0000256" key="7">
    <source>
        <dbReference type="ARBA" id="ARBA00022741"/>
    </source>
</evidence>
<dbReference type="GO" id="GO:0005524">
    <property type="term" value="F:ATP binding"/>
    <property type="evidence" value="ECO:0007669"/>
    <property type="project" value="UniProtKB-UniRule"/>
</dbReference>
<dbReference type="InterPro" id="IPR046349">
    <property type="entry name" value="C1-like_sf"/>
</dbReference>
<dbReference type="PROSITE" id="PS50096">
    <property type="entry name" value="IQ"/>
    <property type="match status" value="3"/>
</dbReference>
<feature type="compositionally biased region" description="Low complexity" evidence="17">
    <location>
        <begin position="1424"/>
        <end position="1445"/>
    </location>
</feature>
<evidence type="ECO:0000259" key="19">
    <source>
        <dbReference type="PROSITE" id="PS50200"/>
    </source>
</evidence>
<feature type="compositionally biased region" description="Pro residues" evidence="17">
    <location>
        <begin position="2282"/>
        <end position="2292"/>
    </location>
</feature>
<evidence type="ECO:0000259" key="18">
    <source>
        <dbReference type="PROSITE" id="PS50081"/>
    </source>
</evidence>
<keyword evidence="11 16" id="KW-0175">Coiled coil</keyword>
<keyword evidence="10 15" id="KW-0067">ATP-binding</keyword>
<dbReference type="SUPFAM" id="SSF48350">
    <property type="entry name" value="GTPase activation domain, GAP"/>
    <property type="match status" value="1"/>
</dbReference>
<feature type="region of interest" description="Disordered" evidence="17">
    <location>
        <begin position="1235"/>
        <end position="1279"/>
    </location>
</feature>
<comment type="subcellular location">
    <subcellularLocation>
        <location evidence="1">Cytoplasm</location>
    </subcellularLocation>
</comment>
<feature type="compositionally biased region" description="Basic and acidic residues" evidence="17">
    <location>
        <begin position="1697"/>
        <end position="1726"/>
    </location>
</feature>
<evidence type="ECO:0000256" key="10">
    <source>
        <dbReference type="ARBA" id="ARBA00022840"/>
    </source>
</evidence>
<keyword evidence="9" id="KW-0862">Zinc</keyword>
<keyword evidence="23" id="KW-1185">Reference proteome</keyword>
<accession>A0A8J2WHJ4</accession>
<dbReference type="GO" id="GO:0051015">
    <property type="term" value="F:actin filament binding"/>
    <property type="evidence" value="ECO:0007669"/>
    <property type="project" value="TreeGrafter"/>
</dbReference>
<keyword evidence="6" id="KW-0677">Repeat</keyword>
<dbReference type="Gene3D" id="3.30.60.20">
    <property type="match status" value="2"/>
</dbReference>
<feature type="region of interest" description="Disordered" evidence="17">
    <location>
        <begin position="1091"/>
        <end position="1142"/>
    </location>
</feature>
<gene>
    <name evidence="22" type="ORF">DGAL_LOCUS1900</name>
</gene>
<dbReference type="Gene3D" id="1.10.555.10">
    <property type="entry name" value="Rho GTPase activation protein"/>
    <property type="match status" value="1"/>
</dbReference>
<keyword evidence="5" id="KW-0479">Metal-binding</keyword>
<dbReference type="CDD" id="cd01385">
    <property type="entry name" value="MYSc_Myo9"/>
    <property type="match status" value="1"/>
</dbReference>
<dbReference type="GO" id="GO:0005096">
    <property type="term" value="F:GTPase activator activity"/>
    <property type="evidence" value="ECO:0007669"/>
    <property type="project" value="UniProtKB-KW"/>
</dbReference>
<feature type="domain" description="Myosin motor" evidence="21">
    <location>
        <begin position="178"/>
        <end position="995"/>
    </location>
</feature>
<dbReference type="CDD" id="cd01779">
    <property type="entry name" value="RA_Myosin-IX"/>
    <property type="match status" value="1"/>
</dbReference>
<keyword evidence="14 15" id="KW-0009">Actin-binding</keyword>
<keyword evidence="12 15" id="KW-0518">Myosin</keyword>
<evidence type="ECO:0000256" key="2">
    <source>
        <dbReference type="ARBA" id="ARBA00008314"/>
    </source>
</evidence>
<dbReference type="InterPro" id="IPR029071">
    <property type="entry name" value="Ubiquitin-like_domsf"/>
</dbReference>
<feature type="compositionally biased region" description="Low complexity" evidence="17">
    <location>
        <begin position="2093"/>
        <end position="2102"/>
    </location>
</feature>
<dbReference type="InterPro" id="IPR000198">
    <property type="entry name" value="RhoGAP_dom"/>
</dbReference>
<dbReference type="InterPro" id="IPR036961">
    <property type="entry name" value="Kinesin_motor_dom_sf"/>
</dbReference>
<keyword evidence="8" id="KW-0863">Zinc-finger</keyword>
<dbReference type="CDD" id="cd00029">
    <property type="entry name" value="C1"/>
    <property type="match status" value="1"/>
</dbReference>
<evidence type="ECO:0000256" key="11">
    <source>
        <dbReference type="ARBA" id="ARBA00023054"/>
    </source>
</evidence>
<evidence type="ECO:0000256" key="14">
    <source>
        <dbReference type="ARBA" id="ARBA00023203"/>
    </source>
</evidence>
<dbReference type="Gene3D" id="1.20.120.720">
    <property type="entry name" value="Myosin VI head, motor domain, U50 subdomain"/>
    <property type="match status" value="1"/>
</dbReference>
<dbReference type="Pfam" id="PF00612">
    <property type="entry name" value="IQ"/>
    <property type="match status" value="3"/>
</dbReference>
<dbReference type="SUPFAM" id="SSF57889">
    <property type="entry name" value="Cysteine-rich domain"/>
    <property type="match status" value="2"/>
</dbReference>
<dbReference type="InterPro" id="IPR002219">
    <property type="entry name" value="PKC_DAG/PE"/>
</dbReference>
<feature type="compositionally biased region" description="Polar residues" evidence="17">
    <location>
        <begin position="1264"/>
        <end position="1279"/>
    </location>
</feature>
<evidence type="ECO:0000313" key="22">
    <source>
        <dbReference type="EMBL" id="CAH0099742.1"/>
    </source>
</evidence>
<feature type="region of interest" description="Disordered" evidence="17">
    <location>
        <begin position="2413"/>
        <end position="2433"/>
    </location>
</feature>
<dbReference type="Gene3D" id="3.10.20.90">
    <property type="entry name" value="Phosphatidylinositol 3-kinase Catalytic Subunit, Chain A, domain 1"/>
    <property type="match status" value="1"/>
</dbReference>
<dbReference type="GO" id="GO:0005737">
    <property type="term" value="C:cytoplasm"/>
    <property type="evidence" value="ECO:0007669"/>
    <property type="project" value="UniProtKB-SubCell"/>
</dbReference>
<dbReference type="Gene3D" id="6.20.240.20">
    <property type="match status" value="1"/>
</dbReference>
<dbReference type="Gene3D" id="1.20.58.530">
    <property type="match status" value="1"/>
</dbReference>
<evidence type="ECO:0000256" key="8">
    <source>
        <dbReference type="ARBA" id="ARBA00022771"/>
    </source>
</evidence>
<dbReference type="PROSITE" id="PS50238">
    <property type="entry name" value="RHOGAP"/>
    <property type="match status" value="1"/>
</dbReference>
<dbReference type="SMART" id="SM00324">
    <property type="entry name" value="RhoGAP"/>
    <property type="match status" value="1"/>
</dbReference>
<evidence type="ECO:0000259" key="20">
    <source>
        <dbReference type="PROSITE" id="PS50238"/>
    </source>
</evidence>
<dbReference type="PRINTS" id="PR00193">
    <property type="entry name" value="MYOSINHEAVY"/>
</dbReference>
<dbReference type="Gene3D" id="1.10.10.820">
    <property type="match status" value="1"/>
</dbReference>
<dbReference type="Pfam" id="PF00130">
    <property type="entry name" value="C1_1"/>
    <property type="match status" value="1"/>
</dbReference>
<dbReference type="FunFam" id="1.10.10.820:FF:000001">
    <property type="entry name" value="Myosin heavy chain"/>
    <property type="match status" value="1"/>
</dbReference>
<feature type="compositionally biased region" description="Polar residues" evidence="17">
    <location>
        <begin position="2054"/>
        <end position="2071"/>
    </location>
</feature>
<dbReference type="InterPro" id="IPR001609">
    <property type="entry name" value="Myosin_head_motor_dom-like"/>
</dbReference>
<feature type="region of interest" description="Disordered" evidence="17">
    <location>
        <begin position="2504"/>
        <end position="2524"/>
    </location>
</feature>
<evidence type="ECO:0000256" key="9">
    <source>
        <dbReference type="ARBA" id="ARBA00022833"/>
    </source>
</evidence>
<dbReference type="OrthoDB" id="312459at2759"/>
<proteinExistence type="inferred from homology"/>
<feature type="compositionally biased region" description="Polar residues" evidence="17">
    <location>
        <begin position="2268"/>
        <end position="2277"/>
    </location>
</feature>
<evidence type="ECO:0000313" key="23">
    <source>
        <dbReference type="Proteomes" id="UP000789390"/>
    </source>
</evidence>
<feature type="region of interest" description="Actin-binding" evidence="15">
    <location>
        <begin position="877"/>
        <end position="899"/>
    </location>
</feature>
<feature type="compositionally biased region" description="Basic residues" evidence="17">
    <location>
        <begin position="1687"/>
        <end position="1696"/>
    </location>
</feature>
<dbReference type="GO" id="GO:0008270">
    <property type="term" value="F:zinc ion binding"/>
    <property type="evidence" value="ECO:0007669"/>
    <property type="project" value="UniProtKB-KW"/>
</dbReference>
<feature type="region of interest" description="Disordered" evidence="17">
    <location>
        <begin position="1780"/>
        <end position="1799"/>
    </location>
</feature>
<dbReference type="PANTHER" id="PTHR46184:SF5">
    <property type="entry name" value="UNCONVENTIONAL MYOSIN-IXA-LIKE"/>
    <property type="match status" value="1"/>
</dbReference>
<dbReference type="InterPro" id="IPR008936">
    <property type="entry name" value="Rho_GTPase_activation_prot"/>
</dbReference>
<feature type="compositionally biased region" description="Basic and acidic residues" evidence="17">
    <location>
        <begin position="1394"/>
        <end position="1403"/>
    </location>
</feature>
<evidence type="ECO:0000256" key="1">
    <source>
        <dbReference type="ARBA" id="ARBA00004496"/>
    </source>
</evidence>
<evidence type="ECO:0000259" key="21">
    <source>
        <dbReference type="PROSITE" id="PS51456"/>
    </source>
</evidence>
<keyword evidence="3" id="KW-0343">GTPase activation</keyword>
<dbReference type="Pfam" id="PF00788">
    <property type="entry name" value="RA"/>
    <property type="match status" value="1"/>
</dbReference>
<dbReference type="PROSITE" id="PS50081">
    <property type="entry name" value="ZF_DAG_PE_2"/>
    <property type="match status" value="2"/>
</dbReference>
<evidence type="ECO:0000256" key="6">
    <source>
        <dbReference type="ARBA" id="ARBA00022737"/>
    </source>
</evidence>
<evidence type="ECO:0000256" key="12">
    <source>
        <dbReference type="ARBA" id="ARBA00023123"/>
    </source>
</evidence>
<dbReference type="GO" id="GO:0005884">
    <property type="term" value="C:actin filament"/>
    <property type="evidence" value="ECO:0007669"/>
    <property type="project" value="TreeGrafter"/>
</dbReference>
<keyword evidence="4" id="KW-0963">Cytoplasm</keyword>
<feature type="domain" description="Phorbol-ester/DAG-type" evidence="18">
    <location>
        <begin position="1450"/>
        <end position="1501"/>
    </location>
</feature>
<feature type="compositionally biased region" description="Acidic residues" evidence="17">
    <location>
        <begin position="2142"/>
        <end position="2154"/>
    </location>
</feature>
<evidence type="ECO:0000256" key="13">
    <source>
        <dbReference type="ARBA" id="ARBA00023175"/>
    </source>
</evidence>
<dbReference type="SMART" id="SM00109">
    <property type="entry name" value="C1"/>
    <property type="match status" value="2"/>
</dbReference>
<comment type="caution">
    <text evidence="22">The sequence shown here is derived from an EMBL/GenBank/DDBJ whole genome shotgun (WGS) entry which is preliminary data.</text>
</comment>
<feature type="compositionally biased region" description="Low complexity" evidence="17">
    <location>
        <begin position="809"/>
        <end position="846"/>
    </location>
</feature>